<dbReference type="Proteomes" id="UP000008810">
    <property type="component" value="Chromosome 1"/>
</dbReference>
<evidence type="ECO:0000313" key="4">
    <source>
        <dbReference type="Proteomes" id="UP000008810"/>
    </source>
</evidence>
<gene>
    <name evidence="3" type="primary">LOC104581999</name>
    <name evidence="2" type="ORF">BRADI_1g15252v3</name>
</gene>
<keyword evidence="4" id="KW-1185">Reference proteome</keyword>
<organism evidence="2">
    <name type="scientific">Brachypodium distachyon</name>
    <name type="common">Purple false brome</name>
    <name type="synonym">Trachynia distachya</name>
    <dbReference type="NCBI Taxonomy" id="15368"/>
    <lineage>
        <taxon>Eukaryota</taxon>
        <taxon>Viridiplantae</taxon>
        <taxon>Streptophyta</taxon>
        <taxon>Embryophyta</taxon>
        <taxon>Tracheophyta</taxon>
        <taxon>Spermatophyta</taxon>
        <taxon>Magnoliopsida</taxon>
        <taxon>Liliopsida</taxon>
        <taxon>Poales</taxon>
        <taxon>Poaceae</taxon>
        <taxon>BOP clade</taxon>
        <taxon>Pooideae</taxon>
        <taxon>Stipodae</taxon>
        <taxon>Brachypodieae</taxon>
        <taxon>Brachypodium</taxon>
    </lineage>
</organism>
<sequence length="244" mass="26745">MSRIQQRKKSHIRQRKNLPNDRLTPMASNGRTKDSMALVRKETSSRPTKRHGVPDKLLELILLLCLSSPLCLDGGHGLVFVPSSPPKVAVNGCHFSLDFLPAGGAGAWEIVDSRHSLLLVAKRKPGWRRHRLLPDLLVCEPVTRRYKLIPSMEDQGLKYHRCIGVFLHDCGAAEDLRHGAAGSSIPCQGSRWFACSTTSTPEYLVTLAPPGPSCSNGPGGERLAGTRRSKRRTGPKSTFKVSSP</sequence>
<dbReference type="RefSeq" id="XP_024312861.1">
    <property type="nucleotide sequence ID" value="XM_024457093.1"/>
</dbReference>
<dbReference type="EnsemblPlants" id="KQK14294">
    <property type="protein sequence ID" value="KQK14294"/>
    <property type="gene ID" value="BRADI_1g15252v3"/>
</dbReference>
<accession>A0A0Q3NBR8</accession>
<evidence type="ECO:0000313" key="2">
    <source>
        <dbReference type="EMBL" id="KQK14294.2"/>
    </source>
</evidence>
<feature type="region of interest" description="Disordered" evidence="1">
    <location>
        <begin position="208"/>
        <end position="244"/>
    </location>
</feature>
<dbReference type="EMBL" id="CM000880">
    <property type="protein sequence ID" value="KQK14294.2"/>
    <property type="molecule type" value="Genomic_DNA"/>
</dbReference>
<evidence type="ECO:0000313" key="3">
    <source>
        <dbReference type="EnsemblPlants" id="KQK14294"/>
    </source>
</evidence>
<name>A0A0Q3NBR8_BRADI</name>
<feature type="compositionally biased region" description="Basic residues" evidence="1">
    <location>
        <begin position="1"/>
        <end position="16"/>
    </location>
</feature>
<feature type="region of interest" description="Disordered" evidence="1">
    <location>
        <begin position="1"/>
        <end position="50"/>
    </location>
</feature>
<feature type="compositionally biased region" description="Polar residues" evidence="1">
    <location>
        <begin position="235"/>
        <end position="244"/>
    </location>
</feature>
<dbReference type="OrthoDB" id="657247at2759"/>
<protein>
    <submittedName>
        <fullName evidence="2 3">Uncharacterized protein</fullName>
    </submittedName>
</protein>
<feature type="compositionally biased region" description="Basic and acidic residues" evidence="1">
    <location>
        <begin position="31"/>
        <end position="44"/>
    </location>
</feature>
<dbReference type="Gramene" id="KQK14294">
    <property type="protein sequence ID" value="KQK14294"/>
    <property type="gene ID" value="BRADI_1g15252v3"/>
</dbReference>
<reference evidence="2" key="2">
    <citation type="submission" date="2017-06" db="EMBL/GenBank/DDBJ databases">
        <title>WGS assembly of Brachypodium distachyon.</title>
        <authorList>
            <consortium name="The International Brachypodium Initiative"/>
            <person name="Lucas S."/>
            <person name="Harmon-Smith M."/>
            <person name="Lail K."/>
            <person name="Tice H."/>
            <person name="Grimwood J."/>
            <person name="Bruce D."/>
            <person name="Barry K."/>
            <person name="Shu S."/>
            <person name="Lindquist E."/>
            <person name="Wang M."/>
            <person name="Pitluck S."/>
            <person name="Vogel J.P."/>
            <person name="Garvin D.F."/>
            <person name="Mockler T.C."/>
            <person name="Schmutz J."/>
            <person name="Rokhsar D."/>
            <person name="Bevan M.W."/>
        </authorList>
    </citation>
    <scope>NUCLEOTIDE SEQUENCE</scope>
    <source>
        <strain evidence="2">Bd21</strain>
    </source>
</reference>
<proteinExistence type="predicted"/>
<evidence type="ECO:0000256" key="1">
    <source>
        <dbReference type="SAM" id="MobiDB-lite"/>
    </source>
</evidence>
<dbReference type="AlphaFoldDB" id="A0A0Q3NBR8"/>
<feature type="compositionally biased region" description="Basic residues" evidence="1">
    <location>
        <begin position="225"/>
        <end position="234"/>
    </location>
</feature>
<reference evidence="2 3" key="1">
    <citation type="journal article" date="2010" name="Nature">
        <title>Genome sequencing and analysis of the model grass Brachypodium distachyon.</title>
        <authorList>
            <consortium name="International Brachypodium Initiative"/>
        </authorList>
    </citation>
    <scope>NUCLEOTIDE SEQUENCE [LARGE SCALE GENOMIC DNA]</scope>
    <source>
        <strain evidence="2">Bd21</strain>
        <strain evidence="3">cv. Bd21</strain>
    </source>
</reference>
<dbReference type="PANTHER" id="PTHR33207">
    <property type="entry name" value="F-BOX DOMAIN CONTAINING PROTEIN-RELATED"/>
    <property type="match status" value="1"/>
</dbReference>
<dbReference type="GeneID" id="104581999"/>
<reference evidence="3" key="3">
    <citation type="submission" date="2018-08" db="UniProtKB">
        <authorList>
            <consortium name="EnsemblPlants"/>
        </authorList>
    </citation>
    <scope>IDENTIFICATION</scope>
    <source>
        <strain evidence="3">cv. Bd21</strain>
    </source>
</reference>